<feature type="domain" description="Peptidase C39" evidence="1">
    <location>
        <begin position="1"/>
        <end position="78"/>
    </location>
</feature>
<evidence type="ECO:0000313" key="3">
    <source>
        <dbReference type="Proteomes" id="UP001223712"/>
    </source>
</evidence>
<accession>A0ABT8CGS5</accession>
<evidence type="ECO:0000259" key="1">
    <source>
        <dbReference type="Pfam" id="PF03412"/>
    </source>
</evidence>
<reference evidence="3" key="1">
    <citation type="journal article" date="2019" name="Int. J. Syst. Evol. Microbiol.">
        <title>The Global Catalogue of Microorganisms (GCM) 10K type strain sequencing project: providing services to taxonomists for standard genome sequencing and annotation.</title>
        <authorList>
            <consortium name="The Broad Institute Genomics Platform"/>
            <consortium name="The Broad Institute Genome Sequencing Center for Infectious Disease"/>
            <person name="Wu L."/>
            <person name="Ma J."/>
        </authorList>
    </citation>
    <scope>NUCLEOTIDE SEQUENCE [LARGE SCALE GENOMIC DNA]</scope>
    <source>
        <strain evidence="3">CECT 7226</strain>
    </source>
</reference>
<organism evidence="2 3">
    <name type="scientific">Vibrio artabrorum</name>
    <dbReference type="NCBI Taxonomy" id="446374"/>
    <lineage>
        <taxon>Bacteria</taxon>
        <taxon>Pseudomonadati</taxon>
        <taxon>Pseudomonadota</taxon>
        <taxon>Gammaproteobacteria</taxon>
        <taxon>Vibrionales</taxon>
        <taxon>Vibrionaceae</taxon>
        <taxon>Vibrio</taxon>
    </lineage>
</organism>
<protein>
    <submittedName>
        <fullName evidence="2">Cysteine peptidase family C39 domain-containing protein</fullName>
    </submittedName>
</protein>
<evidence type="ECO:0000313" key="2">
    <source>
        <dbReference type="EMBL" id="MDN3699931.1"/>
    </source>
</evidence>
<dbReference type="Proteomes" id="UP001223712">
    <property type="component" value="Unassembled WGS sequence"/>
</dbReference>
<comment type="caution">
    <text evidence="2">The sequence shown here is derived from an EMBL/GenBank/DDBJ whole genome shotgun (WGS) entry which is preliminary data.</text>
</comment>
<dbReference type="InterPro" id="IPR005074">
    <property type="entry name" value="Peptidase_C39"/>
</dbReference>
<gene>
    <name evidence="2" type="ORF">QWY96_01530</name>
</gene>
<name>A0ABT8CGS5_9VIBR</name>
<dbReference type="Gene3D" id="3.90.70.10">
    <property type="entry name" value="Cysteine proteinases"/>
    <property type="match status" value="1"/>
</dbReference>
<sequence>MVADWHGYKTDLRSLRAKCGITQHGISFTRLIECSALIKLSGRAVRLDLHELEQLATPCILHWNLNHFVVLKKRVARKLKFTIQPTVH</sequence>
<keyword evidence="3" id="KW-1185">Reference proteome</keyword>
<dbReference type="EMBL" id="JAUFQY010000001">
    <property type="protein sequence ID" value="MDN3699931.1"/>
    <property type="molecule type" value="Genomic_DNA"/>
</dbReference>
<dbReference type="Pfam" id="PF03412">
    <property type="entry name" value="Peptidase_C39"/>
    <property type="match status" value="1"/>
</dbReference>
<proteinExistence type="predicted"/>